<evidence type="ECO:0000313" key="1">
    <source>
        <dbReference type="EMBL" id="JAD64513.1"/>
    </source>
</evidence>
<protein>
    <submittedName>
        <fullName evidence="1">Uncharacterized protein</fullName>
    </submittedName>
</protein>
<dbReference type="AlphaFoldDB" id="A0A0A9BQS5"/>
<sequence>MLEWGRIVQSHNDNCVYGVWPHTMECLLLQFLLPCLPHRRLWHMVFQHLQISLLEMLIRLAQPFKLKLLKKR</sequence>
<reference evidence="1" key="1">
    <citation type="submission" date="2014-09" db="EMBL/GenBank/DDBJ databases">
        <authorList>
            <person name="Magalhaes I.L.F."/>
            <person name="Oliveira U."/>
            <person name="Santos F.R."/>
            <person name="Vidigal T.H.D.A."/>
            <person name="Brescovit A.D."/>
            <person name="Santos A.J."/>
        </authorList>
    </citation>
    <scope>NUCLEOTIDE SEQUENCE</scope>
    <source>
        <tissue evidence="1">Shoot tissue taken approximately 20 cm above the soil surface</tissue>
    </source>
</reference>
<proteinExistence type="predicted"/>
<organism evidence="1">
    <name type="scientific">Arundo donax</name>
    <name type="common">Giant reed</name>
    <name type="synonym">Donax arundinaceus</name>
    <dbReference type="NCBI Taxonomy" id="35708"/>
    <lineage>
        <taxon>Eukaryota</taxon>
        <taxon>Viridiplantae</taxon>
        <taxon>Streptophyta</taxon>
        <taxon>Embryophyta</taxon>
        <taxon>Tracheophyta</taxon>
        <taxon>Spermatophyta</taxon>
        <taxon>Magnoliopsida</taxon>
        <taxon>Liliopsida</taxon>
        <taxon>Poales</taxon>
        <taxon>Poaceae</taxon>
        <taxon>PACMAD clade</taxon>
        <taxon>Arundinoideae</taxon>
        <taxon>Arundineae</taxon>
        <taxon>Arundo</taxon>
    </lineage>
</organism>
<reference evidence="1" key="2">
    <citation type="journal article" date="2015" name="Data Brief">
        <title>Shoot transcriptome of the giant reed, Arundo donax.</title>
        <authorList>
            <person name="Barrero R.A."/>
            <person name="Guerrero F.D."/>
            <person name="Moolhuijzen P."/>
            <person name="Goolsby J.A."/>
            <person name="Tidwell J."/>
            <person name="Bellgard S.E."/>
            <person name="Bellgard M.I."/>
        </authorList>
    </citation>
    <scope>NUCLEOTIDE SEQUENCE</scope>
    <source>
        <tissue evidence="1">Shoot tissue taken approximately 20 cm above the soil surface</tissue>
    </source>
</reference>
<accession>A0A0A9BQS5</accession>
<name>A0A0A9BQS5_ARUDO</name>
<dbReference type="EMBL" id="GBRH01233382">
    <property type="protein sequence ID" value="JAD64513.1"/>
    <property type="molecule type" value="Transcribed_RNA"/>
</dbReference>